<keyword evidence="3" id="KW-1185">Reference proteome</keyword>
<dbReference type="GO" id="GO:0018493">
    <property type="term" value="F:formylmethanofuran dehydrogenase activity"/>
    <property type="evidence" value="ECO:0007669"/>
    <property type="project" value="InterPro"/>
</dbReference>
<evidence type="ECO:0000313" key="3">
    <source>
        <dbReference type="Proteomes" id="UP000054978"/>
    </source>
</evidence>
<dbReference type="InterPro" id="IPR002489">
    <property type="entry name" value="Glu_synth_asu_C"/>
</dbReference>
<dbReference type="CDD" id="cd00980">
    <property type="entry name" value="FwdC/FmdC"/>
    <property type="match status" value="1"/>
</dbReference>
<dbReference type="OrthoDB" id="8562860at2"/>
<dbReference type="GO" id="GO:0015948">
    <property type="term" value="P:methanogenesis"/>
    <property type="evidence" value="ECO:0007669"/>
    <property type="project" value="InterPro"/>
</dbReference>
<dbReference type="InterPro" id="IPR017550">
    <property type="entry name" value="Formylmethanofuran_DH_suC"/>
</dbReference>
<dbReference type="STRING" id="1777144.AWB83_05148"/>
<dbReference type="EMBL" id="FCOB02000027">
    <property type="protein sequence ID" value="SAK90721.1"/>
    <property type="molecule type" value="Genomic_DNA"/>
</dbReference>
<dbReference type="AlphaFoldDB" id="A0A158D8B0"/>
<dbReference type="RefSeq" id="WP_087048488.1">
    <property type="nucleotide sequence ID" value="NZ_FCOB02000027.1"/>
</dbReference>
<protein>
    <submittedName>
        <fullName evidence="2">Formyltransferase/hydrolase complex Fhc subunit C</fullName>
    </submittedName>
</protein>
<evidence type="ECO:0000259" key="1">
    <source>
        <dbReference type="Pfam" id="PF01493"/>
    </source>
</evidence>
<dbReference type="GO" id="GO:0016787">
    <property type="term" value="F:hydrolase activity"/>
    <property type="evidence" value="ECO:0007669"/>
    <property type="project" value="UniProtKB-KW"/>
</dbReference>
<comment type="caution">
    <text evidence="2">The sequence shown here is derived from an EMBL/GenBank/DDBJ whole genome shotgun (WGS) entry which is preliminary data.</text>
</comment>
<accession>A0A158D8B0</accession>
<evidence type="ECO:0000313" key="2">
    <source>
        <dbReference type="EMBL" id="SAK90721.1"/>
    </source>
</evidence>
<dbReference type="Proteomes" id="UP000054978">
    <property type="component" value="Unassembled WGS sequence"/>
</dbReference>
<dbReference type="Pfam" id="PF01493">
    <property type="entry name" value="GXGXG"/>
    <property type="match status" value="1"/>
</dbReference>
<dbReference type="InterPro" id="IPR036485">
    <property type="entry name" value="Glu_synth_asu_C_sf"/>
</dbReference>
<dbReference type="SUPFAM" id="SSF69336">
    <property type="entry name" value="Alpha subunit of glutamate synthase, C-terminal domain"/>
    <property type="match status" value="1"/>
</dbReference>
<dbReference type="NCBIfam" id="TIGR03122">
    <property type="entry name" value="one_C_dehyd_C"/>
    <property type="match status" value="1"/>
</dbReference>
<feature type="domain" description="Glutamate synthase alpha subunit C-terminal" evidence="1">
    <location>
        <begin position="80"/>
        <end position="210"/>
    </location>
</feature>
<dbReference type="GO" id="GO:0016740">
    <property type="term" value="F:transferase activity"/>
    <property type="evidence" value="ECO:0007669"/>
    <property type="project" value="UniProtKB-KW"/>
</dbReference>
<organism evidence="2 3">
    <name type="scientific">Caballeronia ptereochthonis</name>
    <dbReference type="NCBI Taxonomy" id="1777144"/>
    <lineage>
        <taxon>Bacteria</taxon>
        <taxon>Pseudomonadati</taxon>
        <taxon>Pseudomonadota</taxon>
        <taxon>Betaproteobacteria</taxon>
        <taxon>Burkholderiales</taxon>
        <taxon>Burkholderiaceae</taxon>
        <taxon>Caballeronia</taxon>
    </lineage>
</organism>
<proteinExistence type="predicted"/>
<dbReference type="GO" id="GO:0046914">
    <property type="term" value="F:transition metal ion binding"/>
    <property type="evidence" value="ECO:0007669"/>
    <property type="project" value="InterPro"/>
</dbReference>
<reference evidence="2" key="1">
    <citation type="submission" date="2016-01" db="EMBL/GenBank/DDBJ databases">
        <authorList>
            <person name="Peeters C."/>
        </authorList>
    </citation>
    <scope>NUCLEOTIDE SEQUENCE [LARGE SCALE GENOMIC DNA]</scope>
    <source>
        <strain evidence="2">LMG 29326</strain>
    </source>
</reference>
<gene>
    <name evidence="2" type="primary">fhcC</name>
    <name evidence="2" type="ORF">AWB83_05148</name>
</gene>
<dbReference type="PANTHER" id="PTHR39673:SF5">
    <property type="entry name" value="TUNGSTEN-CONTAINING FORMYLMETHANOFURAN DEHYDROGENASE 2 SUBUNIT C"/>
    <property type="match status" value="1"/>
</dbReference>
<name>A0A158D8B0_9BURK</name>
<sequence>MNAITLRVKNAPGFRVDGSKLLPAALAAVSPAELPRIELQGAGEKCALGDLFDIAQADAGTPSLTIEGDVQWLDRAGANMSEGTLTIHGGAGDYAGMKMSGGELHIYGDAGLFAACEMRGGRLTVQGNAGDFAAGALPGDMEGMTGGTLAIHGGAGARLADRMRRGTVLVGGDAGDFAASRLVAGTVCIGGKVGAHLGYGMRRGTVLLSNAPARIPPTFTEGGHGFDVFWLLFTRILAREIAPGFACFATLAGNVLPRRYAGDLAVDGRGELLIANS</sequence>
<dbReference type="PANTHER" id="PTHR39673">
    <property type="entry name" value="TUNGSTEN FORMYLMETHANOFURAN DEHYDROGENASE, SUBUNIT C (FWDC)"/>
    <property type="match status" value="1"/>
</dbReference>
<dbReference type="Gene3D" id="2.160.20.60">
    <property type="entry name" value="Glutamate synthase, alpha subunit, C-terminal domain"/>
    <property type="match status" value="2"/>
</dbReference>